<dbReference type="AlphaFoldDB" id="K5DJI9"/>
<comment type="caution">
    <text evidence="2">The sequence shown here is derived from an EMBL/GenBank/DDBJ whole genome shotgun (WGS) entry which is preliminary data.</text>
</comment>
<evidence type="ECO:0000313" key="2">
    <source>
        <dbReference type="EMBL" id="EKK02608.1"/>
    </source>
</evidence>
<evidence type="ECO:0000313" key="3">
    <source>
        <dbReference type="Proteomes" id="UP000007993"/>
    </source>
</evidence>
<organism evidence="2 3">
    <name type="scientific">Rhodopirellula baltica SH28</name>
    <dbReference type="NCBI Taxonomy" id="993517"/>
    <lineage>
        <taxon>Bacteria</taxon>
        <taxon>Pseudomonadati</taxon>
        <taxon>Planctomycetota</taxon>
        <taxon>Planctomycetia</taxon>
        <taxon>Pirellulales</taxon>
        <taxon>Pirellulaceae</taxon>
        <taxon>Rhodopirellula</taxon>
    </lineage>
</organism>
<keyword evidence="1" id="KW-1133">Transmembrane helix</keyword>
<dbReference type="Proteomes" id="UP000007993">
    <property type="component" value="Unassembled WGS sequence"/>
</dbReference>
<sequence>MSVSINKRISICFQVARSLSLSAGLSDPFFFLFIARVLFLRLAD</sequence>
<proteinExistence type="predicted"/>
<keyword evidence="1" id="KW-0472">Membrane</keyword>
<accession>K5DJI9</accession>
<evidence type="ECO:0000256" key="1">
    <source>
        <dbReference type="SAM" id="Phobius"/>
    </source>
</evidence>
<keyword evidence="1" id="KW-0812">Transmembrane</keyword>
<dbReference type="EMBL" id="AMCW01000055">
    <property type="protein sequence ID" value="EKK02608.1"/>
    <property type="molecule type" value="Genomic_DNA"/>
</dbReference>
<protein>
    <submittedName>
        <fullName evidence="2">Uncharacterized protein</fullName>
    </submittedName>
</protein>
<feature type="transmembrane region" description="Helical" evidence="1">
    <location>
        <begin position="21"/>
        <end position="43"/>
    </location>
</feature>
<gene>
    <name evidence="2" type="ORF">RBSH_02242</name>
</gene>
<name>K5DJI9_RHOBT</name>
<reference evidence="2 3" key="1">
    <citation type="journal article" date="2013" name="Mar. Genomics">
        <title>Expression of sulfatases in Rhodopirellula baltica and the diversity of sulfatases in the genus Rhodopirellula.</title>
        <authorList>
            <person name="Wegner C.E."/>
            <person name="Richter-Heitmann T."/>
            <person name="Klindworth A."/>
            <person name="Klockow C."/>
            <person name="Richter M."/>
            <person name="Achstetter T."/>
            <person name="Glockner F.O."/>
            <person name="Harder J."/>
        </authorList>
    </citation>
    <scope>NUCLEOTIDE SEQUENCE [LARGE SCALE GENOMIC DNA]</scope>
    <source>
        <strain evidence="2 3">SH28</strain>
    </source>
</reference>